<organism evidence="14 15">
    <name type="scientific">Ramazzottius varieornatus</name>
    <name type="common">Water bear</name>
    <name type="synonym">Tardigrade</name>
    <dbReference type="NCBI Taxonomy" id="947166"/>
    <lineage>
        <taxon>Eukaryota</taxon>
        <taxon>Metazoa</taxon>
        <taxon>Ecdysozoa</taxon>
        <taxon>Tardigrada</taxon>
        <taxon>Eutardigrada</taxon>
        <taxon>Parachela</taxon>
        <taxon>Hypsibioidea</taxon>
        <taxon>Ramazzottiidae</taxon>
        <taxon>Ramazzottius</taxon>
    </lineage>
</organism>
<comment type="function">
    <text evidence="9">Probable molecular chaperone assisting protein biosynthesis and transport in the endoplasmic reticulum. Required for the proper biosynthesis and transport of pulmonary surfactant-associated protein A/SP-A, pulmonary surfactant-associated protein D/SP-D and the lipid transporter ABCA3. By regulating both the proper expression and the degradation through the endoplasmic reticulum-associated protein degradation pathway of these proteins plays a crucial role in pulmonary surfactant homeostasis. Has an anti-fibrotic activity by negatively regulating the secretion of type I and type III collagens. This calcium-binding protein also transiently associates with immature PCSK6 and regulates its secretion.</text>
</comment>
<dbReference type="GO" id="GO:0005509">
    <property type="term" value="F:calcium ion binding"/>
    <property type="evidence" value="ECO:0007669"/>
    <property type="project" value="InterPro"/>
</dbReference>
<evidence type="ECO:0000256" key="3">
    <source>
        <dbReference type="ARBA" id="ARBA00022729"/>
    </source>
</evidence>
<dbReference type="Pfam" id="PF13499">
    <property type="entry name" value="EF-hand_7"/>
    <property type="match status" value="1"/>
</dbReference>
<evidence type="ECO:0000256" key="11">
    <source>
        <dbReference type="ARBA" id="ARBA00072696"/>
    </source>
</evidence>
<feature type="domain" description="EF-hand" evidence="13">
    <location>
        <begin position="159"/>
        <end position="194"/>
    </location>
</feature>
<reference evidence="14 15" key="1">
    <citation type="journal article" date="2016" name="Nat. Commun.">
        <title>Extremotolerant tardigrade genome and improved radiotolerance of human cultured cells by tardigrade-unique protein.</title>
        <authorList>
            <person name="Hashimoto T."/>
            <person name="Horikawa D.D."/>
            <person name="Saito Y."/>
            <person name="Kuwahara H."/>
            <person name="Kozuka-Hata H."/>
            <person name="Shin-I T."/>
            <person name="Minakuchi Y."/>
            <person name="Ohishi K."/>
            <person name="Motoyama A."/>
            <person name="Aizu T."/>
            <person name="Enomoto A."/>
            <person name="Kondo K."/>
            <person name="Tanaka S."/>
            <person name="Hara Y."/>
            <person name="Koshikawa S."/>
            <person name="Sagara H."/>
            <person name="Miura T."/>
            <person name="Yokobori S."/>
            <person name="Miyagawa K."/>
            <person name="Suzuki Y."/>
            <person name="Kubo T."/>
            <person name="Oyama M."/>
            <person name="Kohara Y."/>
            <person name="Fujiyama A."/>
            <person name="Arakawa K."/>
            <person name="Katayama T."/>
            <person name="Toyoda A."/>
            <person name="Kunieda T."/>
        </authorList>
    </citation>
    <scope>NUCLEOTIDE SEQUENCE [LARGE SCALE GENOMIC DNA]</scope>
    <source>
        <strain evidence="14 15">YOKOZUNA-1</strain>
    </source>
</reference>
<proteinExistence type="predicted"/>
<keyword evidence="12" id="KW-1133">Transmembrane helix</keyword>
<evidence type="ECO:0000256" key="2">
    <source>
        <dbReference type="ARBA" id="ARBA00022723"/>
    </source>
</evidence>
<dbReference type="InterPro" id="IPR011992">
    <property type="entry name" value="EF-hand-dom_pair"/>
</dbReference>
<evidence type="ECO:0000313" key="15">
    <source>
        <dbReference type="Proteomes" id="UP000186922"/>
    </source>
</evidence>
<keyword evidence="2" id="KW-0479">Metal-binding</keyword>
<comment type="caution">
    <text evidence="14">The sequence shown here is derived from an EMBL/GenBank/DDBJ whole genome shotgun (WGS) entry which is preliminary data.</text>
</comment>
<evidence type="ECO:0000256" key="1">
    <source>
        <dbReference type="ARBA" id="ARBA00004319"/>
    </source>
</evidence>
<dbReference type="GO" id="GO:0015031">
    <property type="term" value="P:protein transport"/>
    <property type="evidence" value="ECO:0007669"/>
    <property type="project" value="UniProtKB-ARBA"/>
</dbReference>
<evidence type="ECO:0000256" key="10">
    <source>
        <dbReference type="ARBA" id="ARBA00063143"/>
    </source>
</evidence>
<keyword evidence="6" id="KW-0106">Calcium</keyword>
<keyword evidence="12" id="KW-0812">Transmembrane</keyword>
<dbReference type="PANTHER" id="PTHR10827">
    <property type="entry name" value="RETICULOCALBIN"/>
    <property type="match status" value="1"/>
</dbReference>
<evidence type="ECO:0000256" key="8">
    <source>
        <dbReference type="ARBA" id="ARBA00023186"/>
    </source>
</evidence>
<dbReference type="InterPro" id="IPR002048">
    <property type="entry name" value="EF_hand_dom"/>
</dbReference>
<name>A0A1D1VLK4_RAMVA</name>
<evidence type="ECO:0000256" key="9">
    <source>
        <dbReference type="ARBA" id="ARBA00056975"/>
    </source>
</evidence>
<evidence type="ECO:0000256" key="4">
    <source>
        <dbReference type="ARBA" id="ARBA00022737"/>
    </source>
</evidence>
<keyword evidence="5" id="KW-0256">Endoplasmic reticulum</keyword>
<dbReference type="Proteomes" id="UP000186922">
    <property type="component" value="Unassembled WGS sequence"/>
</dbReference>
<evidence type="ECO:0000256" key="7">
    <source>
        <dbReference type="ARBA" id="ARBA00023180"/>
    </source>
</evidence>
<comment type="subunit">
    <text evidence="10">Interacts with PCSK6 (immature form including the propeptide); probably involved in the maturation and the secretion of PCSK6.</text>
</comment>
<feature type="domain" description="EF-hand" evidence="13">
    <location>
        <begin position="276"/>
        <end position="311"/>
    </location>
</feature>
<comment type="subcellular location">
    <subcellularLocation>
        <location evidence="1">Endoplasmic reticulum lumen</location>
    </subcellularLocation>
</comment>
<feature type="domain" description="EF-hand" evidence="13">
    <location>
        <begin position="209"/>
        <end position="231"/>
    </location>
</feature>
<dbReference type="EMBL" id="BDGG01000005">
    <property type="protein sequence ID" value="GAU99358.1"/>
    <property type="molecule type" value="Genomic_DNA"/>
</dbReference>
<dbReference type="SUPFAM" id="SSF47473">
    <property type="entry name" value="EF-hand"/>
    <property type="match status" value="2"/>
</dbReference>
<evidence type="ECO:0000313" key="14">
    <source>
        <dbReference type="EMBL" id="GAU99358.1"/>
    </source>
</evidence>
<evidence type="ECO:0000256" key="6">
    <source>
        <dbReference type="ARBA" id="ARBA00022837"/>
    </source>
</evidence>
<sequence>MATTRLRFNITETILATIFFFGTLALLVICIEREQDGAYSPYEHKHANEVEHHHEAILGNEKLHQEYHQQTPEESRERLLQMAVEHDLDKDGIITLDELHAWIFRSFQDLNFGDAQNRFHDVDKNEDGFVTWDEHLKETWGMDNDPNLLSSEEYKDEVVMIKEEELLFKAADQDQDGRLTADEFLAFERPEQFEYMQPLLIQRTKESKDKNGDGYIDFHEYIVDIVPNYKKLSSKEENELYLSEKERFDQNYDLDHDGRLNDTEIFRWLIPDDNATAGAEAEHIMEKADTNKDGQLSFDEIAEHSQVFVGSEITDYGNALSNEDDNTHHDEL</sequence>
<dbReference type="STRING" id="947166.A0A1D1VLK4"/>
<feature type="transmembrane region" description="Helical" evidence="12">
    <location>
        <begin position="13"/>
        <end position="31"/>
    </location>
</feature>
<keyword evidence="4" id="KW-0677">Repeat</keyword>
<dbReference type="FunFam" id="1.10.238.10:FF:000104">
    <property type="entry name" value="calumenin isoform X1"/>
    <property type="match status" value="1"/>
</dbReference>
<dbReference type="AlphaFoldDB" id="A0A1D1VLK4"/>
<dbReference type="OrthoDB" id="293868at2759"/>
<dbReference type="PROSITE" id="PS50222">
    <property type="entry name" value="EF_HAND_2"/>
    <property type="match status" value="4"/>
</dbReference>
<dbReference type="PROSITE" id="PS00018">
    <property type="entry name" value="EF_HAND_1"/>
    <property type="match status" value="5"/>
</dbReference>
<keyword evidence="3" id="KW-0732">Signal</keyword>
<dbReference type="SMART" id="SM00054">
    <property type="entry name" value="EFh"/>
    <property type="match status" value="4"/>
</dbReference>
<keyword evidence="8" id="KW-0143">Chaperone</keyword>
<evidence type="ECO:0000259" key="13">
    <source>
        <dbReference type="PROSITE" id="PS50222"/>
    </source>
</evidence>
<protein>
    <recommendedName>
        <fullName evidence="11">Reticulocalbin-3</fullName>
    </recommendedName>
</protein>
<keyword evidence="12" id="KW-0472">Membrane</keyword>
<gene>
    <name evidence="14" type="primary">RvY_10375-1</name>
    <name evidence="14" type="synonym">RvY_10375.1</name>
    <name evidence="14" type="ORF">RvY_10375</name>
</gene>
<feature type="domain" description="EF-hand" evidence="13">
    <location>
        <begin position="74"/>
        <end position="109"/>
    </location>
</feature>
<keyword evidence="7" id="KW-0325">Glycoprotein</keyword>
<dbReference type="PANTHER" id="PTHR10827:SF95">
    <property type="entry name" value="LD34388P"/>
    <property type="match status" value="1"/>
</dbReference>
<dbReference type="Pfam" id="PF13202">
    <property type="entry name" value="EF-hand_5"/>
    <property type="match status" value="2"/>
</dbReference>
<evidence type="ECO:0000256" key="5">
    <source>
        <dbReference type="ARBA" id="ARBA00022824"/>
    </source>
</evidence>
<keyword evidence="15" id="KW-1185">Reference proteome</keyword>
<accession>A0A1D1VLK4</accession>
<evidence type="ECO:0000256" key="12">
    <source>
        <dbReference type="SAM" id="Phobius"/>
    </source>
</evidence>
<dbReference type="Gene3D" id="1.10.238.10">
    <property type="entry name" value="EF-hand"/>
    <property type="match status" value="3"/>
</dbReference>
<dbReference type="InterPro" id="IPR018247">
    <property type="entry name" value="EF_Hand_1_Ca_BS"/>
</dbReference>
<dbReference type="GO" id="GO:0005788">
    <property type="term" value="C:endoplasmic reticulum lumen"/>
    <property type="evidence" value="ECO:0007669"/>
    <property type="project" value="UniProtKB-SubCell"/>
</dbReference>